<keyword evidence="7" id="KW-0378">Hydrolase</keyword>
<dbReference type="CTD" id="36136"/>
<evidence type="ECO:0000256" key="12">
    <source>
        <dbReference type="ARBA" id="ARBA00023254"/>
    </source>
</evidence>
<keyword evidence="10" id="KW-0234">DNA repair</keyword>
<evidence type="ECO:0000256" key="11">
    <source>
        <dbReference type="ARBA" id="ARBA00023242"/>
    </source>
</evidence>
<keyword evidence="5" id="KW-0255">Endonuclease</keyword>
<dbReference type="GO" id="GO:0005634">
    <property type="term" value="C:nucleus"/>
    <property type="evidence" value="ECO:0007669"/>
    <property type="project" value="UniProtKB-SubCell"/>
</dbReference>
<keyword evidence="12" id="KW-0469">Meiosis</keyword>
<evidence type="ECO:0000256" key="3">
    <source>
        <dbReference type="ARBA" id="ARBA00022722"/>
    </source>
</evidence>
<dbReference type="Pfam" id="PF21292">
    <property type="entry name" value="EME1-MUS81_C"/>
    <property type="match status" value="1"/>
</dbReference>
<evidence type="ECO:0000313" key="14">
    <source>
        <dbReference type="Proteomes" id="UP000005204"/>
    </source>
</evidence>
<dbReference type="GO" id="GO:0048476">
    <property type="term" value="C:Holliday junction resolvase complex"/>
    <property type="evidence" value="ECO:0007669"/>
    <property type="project" value="InterPro"/>
</dbReference>
<dbReference type="GeneID" id="101741395"/>
<evidence type="ECO:0000256" key="9">
    <source>
        <dbReference type="ARBA" id="ARBA00023172"/>
    </source>
</evidence>
<comment type="subcellular location">
    <subcellularLocation>
        <location evidence="2">Nucleus</location>
    </subcellularLocation>
</comment>
<name>A0A8R1WLF0_BOMMO</name>
<dbReference type="Gene3D" id="1.10.150.670">
    <property type="entry name" value="Crossover junction endonuclease EME1, DNA-binding domain"/>
    <property type="match status" value="1"/>
</dbReference>
<dbReference type="PANTHER" id="PTHR21077">
    <property type="entry name" value="EME1 PROTEIN"/>
    <property type="match status" value="1"/>
</dbReference>
<dbReference type="GO" id="GO:0006302">
    <property type="term" value="P:double-strand break repair"/>
    <property type="evidence" value="ECO:0007669"/>
    <property type="project" value="TreeGrafter"/>
</dbReference>
<dbReference type="GO" id="GO:0008821">
    <property type="term" value="F:crossover junction DNA endonuclease activity"/>
    <property type="evidence" value="ECO:0007669"/>
    <property type="project" value="TreeGrafter"/>
</dbReference>
<dbReference type="OrthoDB" id="343092at2759"/>
<sequence length="304" mass="33477">MNKIYKPGECMKYMYVEIHPVLAEAWYMADVSREVTSASAHLITTSSICDPALVMWSRQVPQTLINDDGLAKLSPQSERASLALYVCTAEEAARHVRAGSLGAHVRRVRDLAGAALTLVVFGVNDYFKSCGRKTMNSSRKLIGELDLELAITDLLVTTDCDTVLVNSSSELALLIVQHTKAIAEAPYKMSKRAYDEQSELYLRGENRKCVTVDKQGNGVSRLWQQMIAVLPHSSLETSRALCAKYPTPLDLYESLNSPDSVNELANIGVSRTAVPGSKARRIGPEFARKLHTLFTVTDGDILLD</sequence>
<dbReference type="PANTHER" id="PTHR21077:SF5">
    <property type="entry name" value="CROSSOVER JUNCTION ENDONUCLEASE MMS4"/>
    <property type="match status" value="1"/>
</dbReference>
<dbReference type="InterPro" id="IPR042530">
    <property type="entry name" value="EME1/EME2_C"/>
</dbReference>
<dbReference type="GO" id="GO:0031573">
    <property type="term" value="P:mitotic intra-S DNA damage checkpoint signaling"/>
    <property type="evidence" value="ECO:0007669"/>
    <property type="project" value="TreeGrafter"/>
</dbReference>
<keyword evidence="6" id="KW-0227">DNA damage</keyword>
<evidence type="ECO:0000256" key="4">
    <source>
        <dbReference type="ARBA" id="ARBA00022723"/>
    </source>
</evidence>
<keyword evidence="14" id="KW-1185">Reference proteome</keyword>
<keyword evidence="8" id="KW-0460">Magnesium</keyword>
<comment type="cofactor">
    <cofactor evidence="1">
        <name>Mg(2+)</name>
        <dbReference type="ChEBI" id="CHEBI:18420"/>
    </cofactor>
</comment>
<dbReference type="GO" id="GO:0031297">
    <property type="term" value="P:replication fork processing"/>
    <property type="evidence" value="ECO:0007669"/>
    <property type="project" value="TreeGrafter"/>
</dbReference>
<keyword evidence="4" id="KW-0479">Metal-binding</keyword>
<evidence type="ECO:0000256" key="10">
    <source>
        <dbReference type="ARBA" id="ARBA00023204"/>
    </source>
</evidence>
<dbReference type="Proteomes" id="UP000005204">
    <property type="component" value="Unassembled WGS sequence"/>
</dbReference>
<protein>
    <recommendedName>
        <fullName evidence="15">Crossover junction endonuclease EME1</fullName>
    </recommendedName>
</protein>
<evidence type="ECO:0000256" key="6">
    <source>
        <dbReference type="ARBA" id="ARBA00022763"/>
    </source>
</evidence>
<keyword evidence="9" id="KW-0233">DNA recombination</keyword>
<keyword evidence="11" id="KW-0539">Nucleus</keyword>
<dbReference type="GO" id="GO:0046872">
    <property type="term" value="F:metal ion binding"/>
    <property type="evidence" value="ECO:0007669"/>
    <property type="project" value="UniProtKB-KW"/>
</dbReference>
<dbReference type="AlphaFoldDB" id="A0A8R1WLF0"/>
<evidence type="ECO:0000256" key="1">
    <source>
        <dbReference type="ARBA" id="ARBA00001946"/>
    </source>
</evidence>
<evidence type="ECO:0008006" key="15">
    <source>
        <dbReference type="Google" id="ProtNLM"/>
    </source>
</evidence>
<keyword evidence="3" id="KW-0540">Nuclease</keyword>
<dbReference type="KEGG" id="bmor:101741395"/>
<evidence type="ECO:0000256" key="7">
    <source>
        <dbReference type="ARBA" id="ARBA00022801"/>
    </source>
</evidence>
<dbReference type="RefSeq" id="XP_004929005.1">
    <property type="nucleotide sequence ID" value="XM_004928948.4"/>
</dbReference>
<accession>A0A8R1WLF0</accession>
<organism evidence="13 14">
    <name type="scientific">Bombyx mori</name>
    <name type="common">Silk moth</name>
    <dbReference type="NCBI Taxonomy" id="7091"/>
    <lineage>
        <taxon>Eukaryota</taxon>
        <taxon>Metazoa</taxon>
        <taxon>Ecdysozoa</taxon>
        <taxon>Arthropoda</taxon>
        <taxon>Hexapoda</taxon>
        <taxon>Insecta</taxon>
        <taxon>Pterygota</taxon>
        <taxon>Neoptera</taxon>
        <taxon>Endopterygota</taxon>
        <taxon>Lepidoptera</taxon>
        <taxon>Glossata</taxon>
        <taxon>Ditrysia</taxon>
        <taxon>Bombycoidea</taxon>
        <taxon>Bombycidae</taxon>
        <taxon>Bombycinae</taxon>
        <taxon>Bombyx</taxon>
    </lineage>
</organism>
<evidence type="ECO:0000256" key="8">
    <source>
        <dbReference type="ARBA" id="ARBA00022842"/>
    </source>
</evidence>
<reference evidence="13" key="2">
    <citation type="submission" date="2022-06" db="UniProtKB">
        <authorList>
            <consortium name="EnsemblMetazoa"/>
        </authorList>
    </citation>
    <scope>IDENTIFICATION</scope>
    <source>
        <strain evidence="13">p50T (Dazao)</strain>
    </source>
</reference>
<evidence type="ECO:0000313" key="13">
    <source>
        <dbReference type="EnsemblMetazoa" id="XP_004929005.1"/>
    </source>
</evidence>
<dbReference type="GO" id="GO:0000712">
    <property type="term" value="P:resolution of meiotic recombination intermediates"/>
    <property type="evidence" value="ECO:0007669"/>
    <property type="project" value="TreeGrafter"/>
</dbReference>
<dbReference type="Gene3D" id="3.40.50.10130">
    <property type="match status" value="1"/>
</dbReference>
<proteinExistence type="predicted"/>
<dbReference type="EnsemblMetazoa" id="XM_004928948.3">
    <property type="protein sequence ID" value="XP_004929005.1"/>
    <property type="gene ID" value="LOC101741395"/>
</dbReference>
<dbReference type="InterPro" id="IPR033310">
    <property type="entry name" value="Mms4/EME1/EME2"/>
</dbReference>
<evidence type="ECO:0000256" key="2">
    <source>
        <dbReference type="ARBA" id="ARBA00004123"/>
    </source>
</evidence>
<reference evidence="14" key="1">
    <citation type="journal article" date="2008" name="Insect Biochem. Mol. Biol.">
        <title>The genome of a lepidopteran model insect, the silkworm Bombyx mori.</title>
        <authorList>
            <consortium name="International Silkworm Genome Consortium"/>
        </authorList>
    </citation>
    <scope>NUCLEOTIDE SEQUENCE [LARGE SCALE GENOMIC DNA]</scope>
    <source>
        <strain evidence="14">p50T</strain>
    </source>
</reference>
<evidence type="ECO:0000256" key="5">
    <source>
        <dbReference type="ARBA" id="ARBA00022759"/>
    </source>
</evidence>